<dbReference type="Pfam" id="PF14895">
    <property type="entry name" value="PPPI_inhib"/>
    <property type="match status" value="1"/>
</dbReference>
<dbReference type="GO" id="GO:0019902">
    <property type="term" value="F:phosphatase binding"/>
    <property type="evidence" value="ECO:0007669"/>
    <property type="project" value="InterPro"/>
</dbReference>
<dbReference type="GeneID" id="101885519"/>
<organism evidence="1 2">
    <name type="scientific">Danio rerio</name>
    <name type="common">Zebrafish</name>
    <name type="synonym">Brachydanio rerio</name>
    <dbReference type="NCBI Taxonomy" id="7955"/>
    <lineage>
        <taxon>Eukaryota</taxon>
        <taxon>Metazoa</taxon>
        <taxon>Chordata</taxon>
        <taxon>Craniata</taxon>
        <taxon>Vertebrata</taxon>
        <taxon>Euteleostomi</taxon>
        <taxon>Actinopterygii</taxon>
        <taxon>Neopterygii</taxon>
        <taxon>Teleostei</taxon>
        <taxon>Ostariophysi</taxon>
        <taxon>Cypriniformes</taxon>
        <taxon>Danionidae</taxon>
        <taxon>Danioninae</taxon>
        <taxon>Danio</taxon>
    </lineage>
</organism>
<dbReference type="PANTHER" id="PTHR21055:SF3">
    <property type="entry name" value="PROTEIN PHOSPHATASE 1 REGULATORY SUBUNIT 36"/>
    <property type="match status" value="1"/>
</dbReference>
<dbReference type="OrthoDB" id="6724830at2759"/>
<evidence type="ECO:0000313" key="1">
    <source>
        <dbReference type="Proteomes" id="UP000000437"/>
    </source>
</evidence>
<dbReference type="KEGG" id="dre:101885519"/>
<reference evidence="2" key="1">
    <citation type="submission" date="2025-08" db="UniProtKB">
        <authorList>
            <consortium name="RefSeq"/>
        </authorList>
    </citation>
    <scope>IDENTIFICATION</scope>
    <source>
        <strain evidence="2">Tuebingen</strain>
        <tissue evidence="2">Fibroblasts and whole tissue</tissue>
    </source>
</reference>
<keyword evidence="1" id="KW-1185">Reference proteome</keyword>
<dbReference type="InterPro" id="IPR026142">
    <property type="entry name" value="Pro_pase_1_reg_su_36"/>
</dbReference>
<gene>
    <name evidence="2" type="primary">ppp1r36</name>
</gene>
<proteinExistence type="predicted"/>
<sequence length="403" mass="46174">MAAPATDTAAKPSSGRWIWNDEAQELEFIGSEAKVEVKEVKKTKTSTYQEHFRKHLEKWQSNTARSEQLEAFKTSITRSQKSCVTIQDIKLAAVCLLQDNDGLPIPLTFLKLIKSKELDGFLASLLFYFSCFFEKKVLEERTKSLTVNMILQREESVSEQQVSAELQVKLDQAQKTLAFYYATLLLDEDLALQPNTARHGIKVSSPYCDIQLYECLFSFCGYAVWVTLERRDLKAIQLEIGRLFRSNTFNPALRILDQSEDRSQEEGQSELEEQTQGSNRRPALKLVLRQRSPLMASYLPMPPEDSQQLFKRFRCLKKPSTEHVNQLIQQINNLSLGILGKPLNQFSSRTLKPHSEEELEDDEDADVMKVESRLHIRSSNQQHCSRVEIFSRATTEAPDSDTL</sequence>
<evidence type="ECO:0000313" key="2">
    <source>
        <dbReference type="RefSeq" id="XP_009292739.2"/>
    </source>
</evidence>
<dbReference type="PANTHER" id="PTHR21055">
    <property type="entry name" value="PROTEIN PHOSPHATASE 1 REGULATORY SUBUNIT 36"/>
    <property type="match status" value="1"/>
</dbReference>
<name>A0A8M3AVW0_DANRE</name>
<dbReference type="RefSeq" id="XP_009292739.2">
    <property type="nucleotide sequence ID" value="XM_009294464.4"/>
</dbReference>
<dbReference type="Proteomes" id="UP000000437">
    <property type="component" value="Chromosome 19"/>
</dbReference>
<dbReference type="AlphaFoldDB" id="A0A8M3AVW0"/>
<dbReference type="CTD" id="145376"/>
<accession>A0A8M3AVW0</accession>
<protein>
    <submittedName>
        <fullName evidence="2">Protein phosphatase 1 regulatory subunit 36 isoform X1</fullName>
    </submittedName>
</protein>